<dbReference type="GO" id="GO:0008234">
    <property type="term" value="F:cysteine-type peptidase activity"/>
    <property type="evidence" value="ECO:0007669"/>
    <property type="project" value="InterPro"/>
</dbReference>
<reference evidence="2" key="1">
    <citation type="journal article" date="2014" name="Front. Microbiol.">
        <title>High frequency of phylogenetically diverse reductive dehalogenase-homologous genes in deep subseafloor sedimentary metagenomes.</title>
        <authorList>
            <person name="Kawai M."/>
            <person name="Futagami T."/>
            <person name="Toyoda A."/>
            <person name="Takaki Y."/>
            <person name="Nishi S."/>
            <person name="Hori S."/>
            <person name="Arai W."/>
            <person name="Tsubouchi T."/>
            <person name="Morono Y."/>
            <person name="Uchiyama I."/>
            <person name="Ito T."/>
            <person name="Fujiyama A."/>
            <person name="Inagaki F."/>
            <person name="Takami H."/>
        </authorList>
    </citation>
    <scope>NUCLEOTIDE SEQUENCE</scope>
    <source>
        <strain evidence="2">Expedition CK06-06</strain>
    </source>
</reference>
<dbReference type="GO" id="GO:0006508">
    <property type="term" value="P:proteolysis"/>
    <property type="evidence" value="ECO:0007669"/>
    <property type="project" value="InterPro"/>
</dbReference>
<comment type="caution">
    <text evidence="2">The sequence shown here is derived from an EMBL/GenBank/DDBJ whole genome shotgun (WGS) entry which is preliminary data.</text>
</comment>
<dbReference type="Pfam" id="PF01364">
    <property type="entry name" value="Peptidase_C25"/>
    <property type="match status" value="1"/>
</dbReference>
<feature type="non-terminal residue" evidence="2">
    <location>
        <position position="97"/>
    </location>
</feature>
<protein>
    <recommendedName>
        <fullName evidence="1">Gingipain domain-containing protein</fullName>
    </recommendedName>
</protein>
<accession>X1VF03</accession>
<feature type="domain" description="Gingipain" evidence="1">
    <location>
        <begin position="36"/>
        <end position="94"/>
    </location>
</feature>
<dbReference type="EMBL" id="BARW01041414">
    <property type="protein sequence ID" value="GAJ16437.1"/>
    <property type="molecule type" value="Genomic_DNA"/>
</dbReference>
<feature type="non-terminal residue" evidence="2">
    <location>
        <position position="1"/>
    </location>
</feature>
<dbReference type="InterPro" id="IPR001769">
    <property type="entry name" value="Gingipain"/>
</dbReference>
<organism evidence="2">
    <name type="scientific">marine sediment metagenome</name>
    <dbReference type="NCBI Taxonomy" id="412755"/>
    <lineage>
        <taxon>unclassified sequences</taxon>
        <taxon>metagenomes</taxon>
        <taxon>ecological metagenomes</taxon>
    </lineage>
</organism>
<evidence type="ECO:0000259" key="1">
    <source>
        <dbReference type="Pfam" id="PF01364"/>
    </source>
</evidence>
<gene>
    <name evidence="2" type="ORF">S12H4_62028</name>
</gene>
<sequence>SGGTAEDMKAQLVSLNMSYNVTGAVLIGDLPVAWFYHIHDIAGNYEEEFPCDLFLMDLDGEWNDTNGDGMYDIHTNGSGDTAPEIYVGRIDASNIPG</sequence>
<evidence type="ECO:0000313" key="2">
    <source>
        <dbReference type="EMBL" id="GAJ16437.1"/>
    </source>
</evidence>
<name>X1VF03_9ZZZZ</name>
<dbReference type="AlphaFoldDB" id="X1VF03"/>
<proteinExistence type="predicted"/>